<dbReference type="Proteomes" id="UP000298337">
    <property type="component" value="Unassembled WGS sequence"/>
</dbReference>
<name>A0A4Z0P585_9BACT</name>
<sequence>MFCNTKENPASLWVGDNYFAIWQEDGGIRAEIPNQGGTWWHQAKQPHRNLEEVLDSMFPGWPVAFNVAVRGAQFCEPYI</sequence>
<keyword evidence="2" id="KW-1185">Reference proteome</keyword>
<reference evidence="1 2" key="1">
    <citation type="submission" date="2019-04" db="EMBL/GenBank/DDBJ databases">
        <authorList>
            <person name="Feng G."/>
            <person name="Zhang J."/>
            <person name="Zhu H."/>
        </authorList>
    </citation>
    <scope>NUCLEOTIDE SEQUENCE [LARGE SCALE GENOMIC DNA]</scope>
    <source>
        <strain evidence="1 2">92R-1</strain>
    </source>
</reference>
<dbReference type="RefSeq" id="WP_135435850.1">
    <property type="nucleotide sequence ID" value="NZ_SRLA01000004.1"/>
</dbReference>
<organism evidence="1 2">
    <name type="scientific">Hymenobacter fodinae</name>
    <dbReference type="NCBI Taxonomy" id="2510796"/>
    <lineage>
        <taxon>Bacteria</taxon>
        <taxon>Pseudomonadati</taxon>
        <taxon>Bacteroidota</taxon>
        <taxon>Cytophagia</taxon>
        <taxon>Cytophagales</taxon>
        <taxon>Hymenobacteraceae</taxon>
        <taxon>Hymenobacter</taxon>
    </lineage>
</organism>
<accession>A0A4Z0P585</accession>
<gene>
    <name evidence="1" type="ORF">EU556_19750</name>
</gene>
<proteinExistence type="predicted"/>
<evidence type="ECO:0000313" key="2">
    <source>
        <dbReference type="Proteomes" id="UP000298337"/>
    </source>
</evidence>
<evidence type="ECO:0000313" key="1">
    <source>
        <dbReference type="EMBL" id="TGE05537.1"/>
    </source>
</evidence>
<dbReference type="EMBL" id="SRLA01000004">
    <property type="protein sequence ID" value="TGE05537.1"/>
    <property type="molecule type" value="Genomic_DNA"/>
</dbReference>
<dbReference type="AlphaFoldDB" id="A0A4Z0P585"/>
<comment type="caution">
    <text evidence="1">The sequence shown here is derived from an EMBL/GenBank/DDBJ whole genome shotgun (WGS) entry which is preliminary data.</text>
</comment>
<protein>
    <submittedName>
        <fullName evidence="1">Uncharacterized protein</fullName>
    </submittedName>
</protein>